<dbReference type="Proteomes" id="UP000271162">
    <property type="component" value="Unassembled WGS sequence"/>
</dbReference>
<dbReference type="WBParaSite" id="NBR_0001572601-mRNA-1">
    <property type="protein sequence ID" value="NBR_0001572601-mRNA-1"/>
    <property type="gene ID" value="NBR_0001572601"/>
</dbReference>
<gene>
    <name evidence="2" type="ORF">NBR_LOCUS15727</name>
</gene>
<evidence type="ECO:0000313" key="2">
    <source>
        <dbReference type="EMBL" id="VDL79321.1"/>
    </source>
</evidence>
<feature type="chain" id="PRO_5043125593" evidence="1">
    <location>
        <begin position="19"/>
        <end position="95"/>
    </location>
</feature>
<evidence type="ECO:0000313" key="4">
    <source>
        <dbReference type="WBParaSite" id="NBR_0001572601-mRNA-1"/>
    </source>
</evidence>
<dbReference type="EMBL" id="UYSL01021858">
    <property type="protein sequence ID" value="VDL79321.1"/>
    <property type="molecule type" value="Genomic_DNA"/>
</dbReference>
<dbReference type="AlphaFoldDB" id="A0A0N4YG13"/>
<evidence type="ECO:0000313" key="3">
    <source>
        <dbReference type="Proteomes" id="UP000271162"/>
    </source>
</evidence>
<keyword evidence="3" id="KW-1185">Reference proteome</keyword>
<proteinExistence type="predicted"/>
<feature type="signal peptide" evidence="1">
    <location>
        <begin position="1"/>
        <end position="18"/>
    </location>
</feature>
<evidence type="ECO:0000256" key="1">
    <source>
        <dbReference type="SAM" id="SignalP"/>
    </source>
</evidence>
<sequence>MKNNRRVFLPLLLTPATTLEMQLSLMKRAGDEMRQPMKWKDIVDFSPVEKILEKADHRIFNSSEKPAADRASGCFEANDGAAASTAKETNSLGAI</sequence>
<keyword evidence="1" id="KW-0732">Signal</keyword>
<protein>
    <submittedName>
        <fullName evidence="2 4">Uncharacterized protein</fullName>
    </submittedName>
</protein>
<reference evidence="4" key="1">
    <citation type="submission" date="2017-02" db="UniProtKB">
        <authorList>
            <consortium name="WormBaseParasite"/>
        </authorList>
    </citation>
    <scope>IDENTIFICATION</scope>
</reference>
<name>A0A0N4YG13_NIPBR</name>
<accession>A0A0N4YG13</accession>
<reference evidence="2 3" key="2">
    <citation type="submission" date="2018-11" db="EMBL/GenBank/DDBJ databases">
        <authorList>
            <consortium name="Pathogen Informatics"/>
        </authorList>
    </citation>
    <scope>NUCLEOTIDE SEQUENCE [LARGE SCALE GENOMIC DNA]</scope>
</reference>
<organism evidence="4">
    <name type="scientific">Nippostrongylus brasiliensis</name>
    <name type="common">Rat hookworm</name>
    <dbReference type="NCBI Taxonomy" id="27835"/>
    <lineage>
        <taxon>Eukaryota</taxon>
        <taxon>Metazoa</taxon>
        <taxon>Ecdysozoa</taxon>
        <taxon>Nematoda</taxon>
        <taxon>Chromadorea</taxon>
        <taxon>Rhabditida</taxon>
        <taxon>Rhabditina</taxon>
        <taxon>Rhabditomorpha</taxon>
        <taxon>Strongyloidea</taxon>
        <taxon>Heligmosomidae</taxon>
        <taxon>Nippostrongylus</taxon>
    </lineage>
</organism>